<evidence type="ECO:0000313" key="1">
    <source>
        <dbReference type="EMBL" id="SDE40960.1"/>
    </source>
</evidence>
<reference evidence="1 2" key="1">
    <citation type="submission" date="2016-10" db="EMBL/GenBank/DDBJ databases">
        <authorList>
            <person name="de Groot N.N."/>
        </authorList>
    </citation>
    <scope>NUCLEOTIDE SEQUENCE [LARGE SCALE GENOMIC DNA]</scope>
    <source>
        <strain evidence="1 2">DSM 16195</strain>
    </source>
</reference>
<dbReference type="OrthoDB" id="1439717at2"/>
<dbReference type="Proteomes" id="UP000199321">
    <property type="component" value="Unassembled WGS sequence"/>
</dbReference>
<keyword evidence="2" id="KW-1185">Reference proteome</keyword>
<protein>
    <submittedName>
        <fullName evidence="1">Uncharacterized protein</fullName>
    </submittedName>
</protein>
<gene>
    <name evidence="1" type="ORF">SAMN05421855_101476</name>
</gene>
<dbReference type="EMBL" id="FNBA01000001">
    <property type="protein sequence ID" value="SDE40960.1"/>
    <property type="molecule type" value="Genomic_DNA"/>
</dbReference>
<dbReference type="RefSeq" id="WP_093139977.1">
    <property type="nucleotide sequence ID" value="NZ_BMWO01000001.1"/>
</dbReference>
<dbReference type="STRING" id="227084.SAMN05421855_101476"/>
<sequence>MTEYREITNDISGESEFLFNATLLKIGENTLTNSNDKDYKIVTLRFDLPDGEEVERTAMCYASNYIHGVEVDKSYLCNLSFDGEGSPQIRMSHLSNANRASTNDFAGLFQAKKQLIDDDLVI</sequence>
<name>A0A1G7CQB7_9FLAO</name>
<evidence type="ECO:0000313" key="2">
    <source>
        <dbReference type="Proteomes" id="UP000199321"/>
    </source>
</evidence>
<proteinExistence type="predicted"/>
<dbReference type="AlphaFoldDB" id="A0A1G7CQB7"/>
<organism evidence="1 2">
    <name type="scientific">Ulvibacter litoralis</name>
    <dbReference type="NCBI Taxonomy" id="227084"/>
    <lineage>
        <taxon>Bacteria</taxon>
        <taxon>Pseudomonadati</taxon>
        <taxon>Bacteroidota</taxon>
        <taxon>Flavobacteriia</taxon>
        <taxon>Flavobacteriales</taxon>
        <taxon>Flavobacteriaceae</taxon>
        <taxon>Ulvibacter</taxon>
    </lineage>
</organism>
<accession>A0A1G7CQB7</accession>